<comment type="caution">
    <text evidence="2">The sequence shown here is derived from an EMBL/GenBank/DDBJ whole genome shotgun (WGS) entry which is preliminary data.</text>
</comment>
<accession>A0ABW3G7Z9</accession>
<evidence type="ECO:0000313" key="2">
    <source>
        <dbReference type="EMBL" id="MFD0926268.1"/>
    </source>
</evidence>
<evidence type="ECO:0000256" key="1">
    <source>
        <dbReference type="SAM" id="Phobius"/>
    </source>
</evidence>
<keyword evidence="3" id="KW-1185">Reference proteome</keyword>
<reference evidence="3" key="1">
    <citation type="journal article" date="2019" name="Int. J. Syst. Evol. Microbiol.">
        <title>The Global Catalogue of Microorganisms (GCM) 10K type strain sequencing project: providing services to taxonomists for standard genome sequencing and annotation.</title>
        <authorList>
            <consortium name="The Broad Institute Genomics Platform"/>
            <consortium name="The Broad Institute Genome Sequencing Center for Infectious Disease"/>
            <person name="Wu L."/>
            <person name="Ma J."/>
        </authorList>
    </citation>
    <scope>NUCLEOTIDE SEQUENCE [LARGE SCALE GENOMIC DNA]</scope>
    <source>
        <strain evidence="3">CCUG 50873</strain>
    </source>
</reference>
<organism evidence="2 3">
    <name type="scientific">Williamsia deligens</name>
    <dbReference type="NCBI Taxonomy" id="321325"/>
    <lineage>
        <taxon>Bacteria</taxon>
        <taxon>Bacillati</taxon>
        <taxon>Actinomycetota</taxon>
        <taxon>Actinomycetes</taxon>
        <taxon>Mycobacteriales</taxon>
        <taxon>Nocardiaceae</taxon>
        <taxon>Williamsia</taxon>
    </lineage>
</organism>
<gene>
    <name evidence="2" type="ORF">ACFQ04_11025</name>
</gene>
<dbReference type="EMBL" id="JBHTIL010000001">
    <property type="protein sequence ID" value="MFD0926268.1"/>
    <property type="molecule type" value="Genomic_DNA"/>
</dbReference>
<feature type="transmembrane region" description="Helical" evidence="1">
    <location>
        <begin position="29"/>
        <end position="53"/>
    </location>
</feature>
<keyword evidence="1" id="KW-0472">Membrane</keyword>
<keyword evidence="1" id="KW-0812">Transmembrane</keyword>
<sequence>MELIGNLARAVVLVAGGVFLLRRRILGRTLVLVGCGLSVLVGIAGVIVVAAVANSSSGVELAVGSGIGATMGLIFPIVTVILLVLPATTRWLRSA</sequence>
<feature type="transmembrane region" description="Helical" evidence="1">
    <location>
        <begin position="6"/>
        <end position="22"/>
    </location>
</feature>
<feature type="transmembrane region" description="Helical" evidence="1">
    <location>
        <begin position="65"/>
        <end position="85"/>
    </location>
</feature>
<keyword evidence="1" id="KW-1133">Transmembrane helix</keyword>
<protein>
    <submittedName>
        <fullName evidence="2">Uncharacterized protein</fullName>
    </submittedName>
</protein>
<proteinExistence type="predicted"/>
<dbReference type="Proteomes" id="UP001597068">
    <property type="component" value="Unassembled WGS sequence"/>
</dbReference>
<name>A0ABW3G7Z9_9NOCA</name>
<evidence type="ECO:0000313" key="3">
    <source>
        <dbReference type="Proteomes" id="UP001597068"/>
    </source>
</evidence>
<dbReference type="RefSeq" id="WP_253645845.1">
    <property type="nucleotide sequence ID" value="NZ_BAAAMO010000002.1"/>
</dbReference>